<accession>A0A1A0DQ10</accession>
<dbReference type="AlphaFoldDB" id="A0A1A0DQ10"/>
<dbReference type="RefSeq" id="WP_003630781.1">
    <property type="nucleotide sequence ID" value="NZ_LYUD01000004.1"/>
</dbReference>
<evidence type="ECO:0000256" key="6">
    <source>
        <dbReference type="ARBA" id="ARBA00023136"/>
    </source>
</evidence>
<comment type="caution">
    <text evidence="7">The sequence shown here is derived from an EMBL/GenBank/DDBJ whole genome shotgun (WGS) entry which is preliminary data.</text>
</comment>
<evidence type="ECO:0000313" key="8">
    <source>
        <dbReference type="Proteomes" id="UP000093796"/>
    </source>
</evidence>
<proteinExistence type="inferred from homology"/>
<evidence type="ECO:0000256" key="5">
    <source>
        <dbReference type="ARBA" id="ARBA00022989"/>
    </source>
</evidence>
<evidence type="ECO:0000256" key="1">
    <source>
        <dbReference type="ARBA" id="ARBA00004651"/>
    </source>
</evidence>
<dbReference type="GO" id="GO:0005886">
    <property type="term" value="C:plasma membrane"/>
    <property type="evidence" value="ECO:0007669"/>
    <property type="project" value="UniProtKB-SubCell"/>
</dbReference>
<dbReference type="OrthoDB" id="5393513at2"/>
<dbReference type="PANTHER" id="PTHR30106:SF2">
    <property type="entry name" value="UPF0324 INNER MEMBRANE PROTEIN YEIH"/>
    <property type="match status" value="1"/>
</dbReference>
<evidence type="ECO:0000256" key="3">
    <source>
        <dbReference type="ARBA" id="ARBA00022475"/>
    </source>
</evidence>
<keyword evidence="3" id="KW-1003">Cell membrane</keyword>
<keyword evidence="6" id="KW-0472">Membrane</keyword>
<dbReference type="Pfam" id="PF03601">
    <property type="entry name" value="Cons_hypoth698"/>
    <property type="match status" value="1"/>
</dbReference>
<keyword evidence="4" id="KW-0812">Transmembrane</keyword>
<sequence length="365" mass="38892">MKWLALMFCKERDIAMLTTSQAQPLFKQRILDVISHNLPGILLCLAITGIAYFCQQIEEFLCGKIWLEMLNLALIAGVVVRAARKPDHLWQPGIRTCSKTLLNIGIVLLGASFSIDAAFSTGPWLLVGVMGLVAFSLIFTSCIGCMMGLPLPQTLLVACGNSICGNSAIMAAAPSIHAKDEDIGATIAFTAAGGLILVVGLPLVAPFLPLDSRTGGALAGLTVYAVPQVAAAASAFGGNAGHIGMLVKLMRVLMLGPVCIVLSILYARLNRGKVQHAHRAPQMVPWYIVGFIIMMIARSMNVIPHELIAPLSFIANFLTILAMAALGLCIDIRSVFRAGRPLLLTEGFSLLGLICASMLLLKVVF</sequence>
<name>A0A1A0DQ10_ACEPA</name>
<dbReference type="EMBL" id="LYUD01000004">
    <property type="protein sequence ID" value="OAZ76767.1"/>
    <property type="molecule type" value="Genomic_DNA"/>
</dbReference>
<dbReference type="eggNOG" id="COG2855">
    <property type="taxonomic scope" value="Bacteria"/>
</dbReference>
<dbReference type="PATRIC" id="fig|438.15.peg.197"/>
<comment type="subcellular location">
    <subcellularLocation>
        <location evidence="1">Cell membrane</location>
        <topology evidence="1">Multi-pass membrane protein</topology>
    </subcellularLocation>
</comment>
<dbReference type="InterPro" id="IPR018383">
    <property type="entry name" value="UPF0324_pro"/>
</dbReference>
<evidence type="ECO:0000256" key="2">
    <source>
        <dbReference type="ARBA" id="ARBA00007977"/>
    </source>
</evidence>
<evidence type="ECO:0000256" key="4">
    <source>
        <dbReference type="ARBA" id="ARBA00022692"/>
    </source>
</evidence>
<protein>
    <submittedName>
        <fullName evidence="7">UPF0324 membrane protein</fullName>
    </submittedName>
</protein>
<dbReference type="Proteomes" id="UP000093796">
    <property type="component" value="Unassembled WGS sequence"/>
</dbReference>
<evidence type="ECO:0000313" key="7">
    <source>
        <dbReference type="EMBL" id="OAZ76767.1"/>
    </source>
</evidence>
<comment type="similarity">
    <text evidence="2">Belongs to the UPF0324 family.</text>
</comment>
<gene>
    <name evidence="7" type="ORF">SRCM100623_00192</name>
</gene>
<keyword evidence="5" id="KW-1133">Transmembrane helix</keyword>
<dbReference type="PANTHER" id="PTHR30106">
    <property type="entry name" value="INNER MEMBRANE PROTEIN YEIH-RELATED"/>
    <property type="match status" value="1"/>
</dbReference>
<reference evidence="7 8" key="1">
    <citation type="submission" date="2016-05" db="EMBL/GenBank/DDBJ databases">
        <title>Genome sequencing of Acetobacter pasteurianus strain SRCM100623.</title>
        <authorList>
            <person name="Song Y.R."/>
        </authorList>
    </citation>
    <scope>NUCLEOTIDE SEQUENCE [LARGE SCALE GENOMIC DNA]</scope>
    <source>
        <strain evidence="7 8">SRCM100623</strain>
    </source>
</reference>
<organism evidence="7 8">
    <name type="scientific">Acetobacter pasteurianus</name>
    <name type="common">Acetobacter turbidans</name>
    <dbReference type="NCBI Taxonomy" id="438"/>
    <lineage>
        <taxon>Bacteria</taxon>
        <taxon>Pseudomonadati</taxon>
        <taxon>Pseudomonadota</taxon>
        <taxon>Alphaproteobacteria</taxon>
        <taxon>Acetobacterales</taxon>
        <taxon>Acetobacteraceae</taxon>
        <taxon>Acetobacter</taxon>
    </lineage>
</organism>